<name>A0A9X4KMX1_9BACL</name>
<protein>
    <submittedName>
        <fullName evidence="5">Helix-turn-helix transcriptional regulator</fullName>
    </submittedName>
</protein>
<proteinExistence type="predicted"/>
<dbReference type="AlphaFoldDB" id="A0A9X4KMX1"/>
<dbReference type="PRINTS" id="PR00032">
    <property type="entry name" value="HTHARAC"/>
</dbReference>
<keyword evidence="1" id="KW-0805">Transcription regulation</keyword>
<evidence type="ECO:0000313" key="6">
    <source>
        <dbReference type="Proteomes" id="UP001153387"/>
    </source>
</evidence>
<dbReference type="PROSITE" id="PS00041">
    <property type="entry name" value="HTH_ARAC_FAMILY_1"/>
    <property type="match status" value="1"/>
</dbReference>
<dbReference type="GO" id="GO:0003700">
    <property type="term" value="F:DNA-binding transcription factor activity"/>
    <property type="evidence" value="ECO:0007669"/>
    <property type="project" value="InterPro"/>
</dbReference>
<gene>
    <name evidence="5" type="ORF">OMP38_31570</name>
</gene>
<dbReference type="PANTHER" id="PTHR43280:SF28">
    <property type="entry name" value="HTH-TYPE TRANSCRIPTIONAL ACTIVATOR RHAS"/>
    <property type="match status" value="1"/>
</dbReference>
<organism evidence="5 6">
    <name type="scientific">Cohnella ginsengisoli</name>
    <dbReference type="NCBI Taxonomy" id="425004"/>
    <lineage>
        <taxon>Bacteria</taxon>
        <taxon>Bacillati</taxon>
        <taxon>Bacillota</taxon>
        <taxon>Bacilli</taxon>
        <taxon>Bacillales</taxon>
        <taxon>Paenibacillaceae</taxon>
        <taxon>Cohnella</taxon>
    </lineage>
</organism>
<keyword evidence="3" id="KW-0804">Transcription</keyword>
<dbReference type="SMART" id="SM00342">
    <property type="entry name" value="HTH_ARAC"/>
    <property type="match status" value="1"/>
</dbReference>
<dbReference type="Pfam" id="PF12833">
    <property type="entry name" value="HTH_18"/>
    <property type="match status" value="1"/>
</dbReference>
<dbReference type="RefSeq" id="WP_277569014.1">
    <property type="nucleotide sequence ID" value="NZ_JAPDHZ010000008.1"/>
</dbReference>
<dbReference type="InterPro" id="IPR009057">
    <property type="entry name" value="Homeodomain-like_sf"/>
</dbReference>
<accession>A0A9X4KMX1</accession>
<dbReference type="SUPFAM" id="SSF46689">
    <property type="entry name" value="Homeodomain-like"/>
    <property type="match status" value="2"/>
</dbReference>
<dbReference type="InterPro" id="IPR018060">
    <property type="entry name" value="HTH_AraC"/>
</dbReference>
<comment type="caution">
    <text evidence="5">The sequence shown here is derived from an EMBL/GenBank/DDBJ whole genome shotgun (WGS) entry which is preliminary data.</text>
</comment>
<reference evidence="5 6" key="1">
    <citation type="submission" date="2022-10" db="EMBL/GenBank/DDBJ databases">
        <title>Comparative genomic analysis of Cohnella hashimotonis sp. nov., isolated from the International Space Station.</title>
        <authorList>
            <person name="Simpson A."/>
            <person name="Venkateswaran K."/>
        </authorList>
    </citation>
    <scope>NUCLEOTIDE SEQUENCE [LARGE SCALE GENOMIC DNA]</scope>
    <source>
        <strain evidence="5 6">DSM 18997</strain>
    </source>
</reference>
<dbReference type="Gene3D" id="1.10.10.60">
    <property type="entry name" value="Homeodomain-like"/>
    <property type="match status" value="2"/>
</dbReference>
<dbReference type="InterPro" id="IPR018062">
    <property type="entry name" value="HTH_AraC-typ_CS"/>
</dbReference>
<dbReference type="PROSITE" id="PS01124">
    <property type="entry name" value="HTH_ARAC_FAMILY_2"/>
    <property type="match status" value="1"/>
</dbReference>
<dbReference type="GO" id="GO:0043565">
    <property type="term" value="F:sequence-specific DNA binding"/>
    <property type="evidence" value="ECO:0007669"/>
    <property type="project" value="InterPro"/>
</dbReference>
<keyword evidence="6" id="KW-1185">Reference proteome</keyword>
<evidence type="ECO:0000259" key="4">
    <source>
        <dbReference type="PROSITE" id="PS01124"/>
    </source>
</evidence>
<dbReference type="PANTHER" id="PTHR43280">
    <property type="entry name" value="ARAC-FAMILY TRANSCRIPTIONAL REGULATOR"/>
    <property type="match status" value="1"/>
</dbReference>
<evidence type="ECO:0000256" key="3">
    <source>
        <dbReference type="ARBA" id="ARBA00023163"/>
    </source>
</evidence>
<evidence type="ECO:0000313" key="5">
    <source>
        <dbReference type="EMBL" id="MDG0794861.1"/>
    </source>
</evidence>
<keyword evidence="2" id="KW-0238">DNA-binding</keyword>
<evidence type="ECO:0000256" key="1">
    <source>
        <dbReference type="ARBA" id="ARBA00023015"/>
    </source>
</evidence>
<evidence type="ECO:0000256" key="2">
    <source>
        <dbReference type="ARBA" id="ARBA00023125"/>
    </source>
</evidence>
<dbReference type="Proteomes" id="UP001153387">
    <property type="component" value="Unassembled WGS sequence"/>
</dbReference>
<sequence length="174" mass="19876">MKEGLDAFGLNQYPIVPRPEAAFAAEQLFKLYLEQLLILIIRHARPARQQAEQQLMSTTAENQSAHLGKRIIAYLEQNLSAKITLDGLSAQFNMGRTQLNILFKRTVGTGIIAYLNRLKIERAKAYIREDIYNLTEISNLLGYSSVHYFSRHFKQSVGMTPSEYARTIKARNEL</sequence>
<dbReference type="EMBL" id="JAPDHZ010000008">
    <property type="protein sequence ID" value="MDG0794861.1"/>
    <property type="molecule type" value="Genomic_DNA"/>
</dbReference>
<feature type="domain" description="HTH araC/xylS-type" evidence="4">
    <location>
        <begin position="69"/>
        <end position="167"/>
    </location>
</feature>
<dbReference type="InterPro" id="IPR020449">
    <property type="entry name" value="Tscrpt_reg_AraC-type_HTH"/>
</dbReference>